<dbReference type="EMBL" id="CABVIN010000004">
    <property type="protein sequence ID" value="VVP11251.1"/>
    <property type="molecule type" value="Genomic_DNA"/>
</dbReference>
<dbReference type="Proteomes" id="UP000377224">
    <property type="component" value="Unassembled WGS sequence"/>
</dbReference>
<organism evidence="1 2">
    <name type="scientific">Pseudomonas fluorescens</name>
    <dbReference type="NCBI Taxonomy" id="294"/>
    <lineage>
        <taxon>Bacteria</taxon>
        <taxon>Pseudomonadati</taxon>
        <taxon>Pseudomonadota</taxon>
        <taxon>Gammaproteobacteria</taxon>
        <taxon>Pseudomonadales</taxon>
        <taxon>Pseudomonadaceae</taxon>
        <taxon>Pseudomonas</taxon>
    </lineage>
</organism>
<gene>
    <name evidence="1" type="ORF">PS896_03347</name>
</gene>
<evidence type="ECO:0000313" key="1">
    <source>
        <dbReference type="EMBL" id="VVP11251.1"/>
    </source>
</evidence>
<reference evidence="1 2" key="1">
    <citation type="submission" date="2019-09" db="EMBL/GenBank/DDBJ databases">
        <authorList>
            <person name="Chandra G."/>
            <person name="Truman W A."/>
        </authorList>
    </citation>
    <scope>NUCLEOTIDE SEQUENCE [LARGE SCALE GENOMIC DNA]</scope>
    <source>
        <strain evidence="1">PS896</strain>
    </source>
</reference>
<proteinExistence type="predicted"/>
<evidence type="ECO:0000313" key="2">
    <source>
        <dbReference type="Proteomes" id="UP000377224"/>
    </source>
</evidence>
<sequence>MALAEMLLSGVLALICTMSVVSPLNLSGSQHFFRCFDVSPLYGGSKPKQWEKTDPNVGAAEGCDLLIFGVLEYVKDRSLRQLLQEVKSVECSQVSSVRINHRHKKTRQKPGFLTGAQLKR</sequence>
<accession>A0A5E7LD87</accession>
<protein>
    <submittedName>
        <fullName evidence="1">Uncharacterized protein</fullName>
    </submittedName>
</protein>
<name>A0A5E7LD87_PSEFL</name>
<dbReference type="RefSeq" id="WP_105707092.1">
    <property type="nucleotide sequence ID" value="NZ_CABVIN010000004.1"/>
</dbReference>
<dbReference type="AlphaFoldDB" id="A0A5E7LD87"/>